<comment type="caution">
    <text evidence="3">The sequence shown here is derived from an EMBL/GenBank/DDBJ whole genome shotgun (WGS) entry which is preliminary data.</text>
</comment>
<dbReference type="PANTHER" id="PTHR36435:SF1">
    <property type="entry name" value="CAAX AMINO TERMINAL PROTEASE FAMILY PROTEIN"/>
    <property type="match status" value="1"/>
</dbReference>
<feature type="transmembrane region" description="Helical" evidence="1">
    <location>
        <begin position="31"/>
        <end position="48"/>
    </location>
</feature>
<keyword evidence="3" id="KW-0482">Metalloprotease</keyword>
<feature type="domain" description="CAAX prenyl protease 2/Lysostaphin resistance protein A-like" evidence="2">
    <location>
        <begin position="111"/>
        <end position="201"/>
    </location>
</feature>
<name>A0A3M7LF54_9FLAO</name>
<feature type="transmembrane region" description="Helical" evidence="1">
    <location>
        <begin position="7"/>
        <end position="25"/>
    </location>
</feature>
<dbReference type="AlphaFoldDB" id="A0A3M7LF54"/>
<dbReference type="Pfam" id="PF02517">
    <property type="entry name" value="Rce1-like"/>
    <property type="match status" value="1"/>
</dbReference>
<dbReference type="GO" id="GO:0006508">
    <property type="term" value="P:proteolysis"/>
    <property type="evidence" value="ECO:0007669"/>
    <property type="project" value="UniProtKB-KW"/>
</dbReference>
<dbReference type="EMBL" id="QWIV01000005">
    <property type="protein sequence ID" value="RMZ61157.1"/>
    <property type="molecule type" value="Genomic_DNA"/>
</dbReference>
<keyword evidence="1" id="KW-0812">Transmembrane</keyword>
<proteinExistence type="predicted"/>
<dbReference type="InterPro" id="IPR052710">
    <property type="entry name" value="CAAX_protease"/>
</dbReference>
<accession>A0A3M7LF54</accession>
<gene>
    <name evidence="3" type="ORF">D1632_04120</name>
</gene>
<dbReference type="RefSeq" id="WP_122545945.1">
    <property type="nucleotide sequence ID" value="NZ_QWIV01000005.1"/>
</dbReference>
<feature type="transmembrane region" description="Helical" evidence="1">
    <location>
        <begin position="69"/>
        <end position="88"/>
    </location>
</feature>
<dbReference type="GO" id="GO:0080120">
    <property type="term" value="P:CAAX-box protein maturation"/>
    <property type="evidence" value="ECO:0007669"/>
    <property type="project" value="UniProtKB-ARBA"/>
</dbReference>
<keyword evidence="4" id="KW-1185">Reference proteome</keyword>
<dbReference type="PANTHER" id="PTHR36435">
    <property type="entry name" value="SLR1288 PROTEIN"/>
    <property type="match status" value="1"/>
</dbReference>
<evidence type="ECO:0000313" key="4">
    <source>
        <dbReference type="Proteomes" id="UP000267524"/>
    </source>
</evidence>
<keyword evidence="1" id="KW-0472">Membrane</keyword>
<feature type="transmembrane region" description="Helical" evidence="1">
    <location>
        <begin position="169"/>
        <end position="186"/>
    </location>
</feature>
<keyword evidence="3" id="KW-0645">Protease</keyword>
<dbReference type="InterPro" id="IPR003675">
    <property type="entry name" value="Rce1/LyrA-like_dom"/>
</dbReference>
<dbReference type="GO" id="GO:0008237">
    <property type="term" value="F:metallopeptidase activity"/>
    <property type="evidence" value="ECO:0007669"/>
    <property type="project" value="UniProtKB-KW"/>
</dbReference>
<evidence type="ECO:0000259" key="2">
    <source>
        <dbReference type="Pfam" id="PF02517"/>
    </source>
</evidence>
<sequence length="222" mass="26141">MNLKVLLNNKWIALLLLVIVFSLIYNPYTKFPYTFCIIIIVILFFTYLQDGNLKNLNFRKIRLLEIQRIIICYFILELSMDFIFQPLVSKIFNEPADYSSFKVIEGNPQKYFKWLFNMWISAAIGEELLFRGFAFLQLRKLCKDKNILIVLLSAVMFSLPHLYQGVSGLVMTFLFGLAFGLIYLKFQNIWINIIVHGLIDTVFLTLSYYGLTEFYSGFYFIL</sequence>
<reference evidence="3 4" key="1">
    <citation type="submission" date="2018-08" db="EMBL/GenBank/DDBJ databases">
        <title>Chryseobacterium nematophagum: a novel matrix digesting pathogen of nematodes.</title>
        <authorList>
            <person name="Page A."/>
            <person name="Roberts M."/>
            <person name="Felix M.-A."/>
            <person name="Weir W."/>
        </authorList>
    </citation>
    <scope>NUCLEOTIDE SEQUENCE [LARGE SCALE GENOMIC DNA]</scope>
    <source>
        <strain evidence="3 4">JUb275</strain>
    </source>
</reference>
<evidence type="ECO:0000256" key="1">
    <source>
        <dbReference type="SAM" id="Phobius"/>
    </source>
</evidence>
<keyword evidence="1" id="KW-1133">Transmembrane helix</keyword>
<dbReference type="GO" id="GO:0004175">
    <property type="term" value="F:endopeptidase activity"/>
    <property type="evidence" value="ECO:0007669"/>
    <property type="project" value="UniProtKB-ARBA"/>
</dbReference>
<evidence type="ECO:0000313" key="3">
    <source>
        <dbReference type="EMBL" id="RMZ61157.1"/>
    </source>
</evidence>
<organism evidence="3 4">
    <name type="scientific">Chryseobacterium nematophagum</name>
    <dbReference type="NCBI Taxonomy" id="2305228"/>
    <lineage>
        <taxon>Bacteria</taxon>
        <taxon>Pseudomonadati</taxon>
        <taxon>Bacteroidota</taxon>
        <taxon>Flavobacteriia</taxon>
        <taxon>Flavobacteriales</taxon>
        <taxon>Weeksellaceae</taxon>
        <taxon>Chryseobacterium group</taxon>
        <taxon>Chryseobacterium</taxon>
    </lineage>
</organism>
<feature type="transmembrane region" description="Helical" evidence="1">
    <location>
        <begin position="193"/>
        <end position="211"/>
    </location>
</feature>
<keyword evidence="3" id="KW-0378">Hydrolase</keyword>
<dbReference type="Proteomes" id="UP000267524">
    <property type="component" value="Unassembled WGS sequence"/>
</dbReference>
<protein>
    <submittedName>
        <fullName evidence="3">CPBP family intramembrane metalloprotease</fullName>
    </submittedName>
</protein>